<evidence type="ECO:0000313" key="2">
    <source>
        <dbReference type="EMBL" id="QDV28897.1"/>
    </source>
</evidence>
<feature type="region of interest" description="Disordered" evidence="1">
    <location>
        <begin position="1"/>
        <end position="20"/>
    </location>
</feature>
<accession>A0A518GK00</accession>
<protein>
    <submittedName>
        <fullName evidence="2">Uncharacterized protein</fullName>
    </submittedName>
</protein>
<organism evidence="2 3">
    <name type="scientific">Planctopirus ephydatiae</name>
    <dbReference type="NCBI Taxonomy" id="2528019"/>
    <lineage>
        <taxon>Bacteria</taxon>
        <taxon>Pseudomonadati</taxon>
        <taxon>Planctomycetota</taxon>
        <taxon>Planctomycetia</taxon>
        <taxon>Planctomycetales</taxon>
        <taxon>Planctomycetaceae</taxon>
        <taxon>Planctopirus</taxon>
    </lineage>
</organism>
<feature type="compositionally biased region" description="Basic residues" evidence="1">
    <location>
        <begin position="1"/>
        <end position="10"/>
    </location>
</feature>
<keyword evidence="3" id="KW-1185">Reference proteome</keyword>
<evidence type="ECO:0000313" key="3">
    <source>
        <dbReference type="Proteomes" id="UP000315349"/>
    </source>
</evidence>
<dbReference type="KEGG" id="peh:Spb1_07630"/>
<sequence>MRGAARHSVRSKTECKEHQRFHRGLDDRGVRSEIQTVHQHSVAKPIKTLVHFDVFAGRLQG</sequence>
<reference evidence="2 3" key="1">
    <citation type="submission" date="2019-02" db="EMBL/GenBank/DDBJ databases">
        <title>Deep-cultivation of Planctomycetes and their phenomic and genomic characterization uncovers novel biology.</title>
        <authorList>
            <person name="Wiegand S."/>
            <person name="Jogler M."/>
            <person name="Boedeker C."/>
            <person name="Pinto D."/>
            <person name="Vollmers J."/>
            <person name="Rivas-Marin E."/>
            <person name="Kohn T."/>
            <person name="Peeters S.H."/>
            <person name="Heuer A."/>
            <person name="Rast P."/>
            <person name="Oberbeckmann S."/>
            <person name="Bunk B."/>
            <person name="Jeske O."/>
            <person name="Meyerdierks A."/>
            <person name="Storesund J.E."/>
            <person name="Kallscheuer N."/>
            <person name="Luecker S."/>
            <person name="Lage O.M."/>
            <person name="Pohl T."/>
            <person name="Merkel B.J."/>
            <person name="Hornburger P."/>
            <person name="Mueller R.-W."/>
            <person name="Bruemmer F."/>
            <person name="Labrenz M."/>
            <person name="Spormann A.M."/>
            <person name="Op den Camp H."/>
            <person name="Overmann J."/>
            <person name="Amann R."/>
            <person name="Jetten M.S.M."/>
            <person name="Mascher T."/>
            <person name="Medema M.H."/>
            <person name="Devos D.P."/>
            <person name="Kaster A.-K."/>
            <person name="Ovreas L."/>
            <person name="Rohde M."/>
            <person name="Galperin M.Y."/>
            <person name="Jogler C."/>
        </authorList>
    </citation>
    <scope>NUCLEOTIDE SEQUENCE [LARGE SCALE GENOMIC DNA]</scope>
    <source>
        <strain evidence="2 3">Spb1</strain>
    </source>
</reference>
<dbReference type="Proteomes" id="UP000315349">
    <property type="component" value="Chromosome"/>
</dbReference>
<name>A0A518GK00_9PLAN</name>
<dbReference type="AlphaFoldDB" id="A0A518GK00"/>
<evidence type="ECO:0000256" key="1">
    <source>
        <dbReference type="SAM" id="MobiDB-lite"/>
    </source>
</evidence>
<gene>
    <name evidence="2" type="ORF">Spb1_07630</name>
</gene>
<feature type="compositionally biased region" description="Basic and acidic residues" evidence="1">
    <location>
        <begin position="11"/>
        <end position="20"/>
    </location>
</feature>
<dbReference type="EMBL" id="CP036299">
    <property type="protein sequence ID" value="QDV28897.1"/>
    <property type="molecule type" value="Genomic_DNA"/>
</dbReference>
<proteinExistence type="predicted"/>